<proteinExistence type="predicted"/>
<dbReference type="AlphaFoldDB" id="A0A8X7PHK7"/>
<accession>A0A8X7PHK7</accession>
<reference evidence="2 3" key="1">
    <citation type="submission" date="2020-02" db="EMBL/GenBank/DDBJ databases">
        <authorList>
            <person name="Ma Q."/>
            <person name="Huang Y."/>
            <person name="Song X."/>
            <person name="Pei D."/>
        </authorList>
    </citation>
    <scope>NUCLEOTIDE SEQUENCE [LARGE SCALE GENOMIC DNA]</scope>
    <source>
        <strain evidence="2">Sxm20200214</strain>
        <tissue evidence="2">Leaf</tissue>
    </source>
</reference>
<keyword evidence="3" id="KW-1185">Reference proteome</keyword>
<dbReference type="InterPro" id="IPR026960">
    <property type="entry name" value="RVT-Znf"/>
</dbReference>
<comment type="caution">
    <text evidence="2">The sequence shown here is derived from an EMBL/GenBank/DDBJ whole genome shotgun (WGS) entry which is preliminary data.</text>
</comment>
<dbReference type="EMBL" id="JAAMPC010000016">
    <property type="protein sequence ID" value="KAG2250857.1"/>
    <property type="molecule type" value="Genomic_DNA"/>
</dbReference>
<evidence type="ECO:0000259" key="1">
    <source>
        <dbReference type="Pfam" id="PF13966"/>
    </source>
</evidence>
<evidence type="ECO:0000313" key="3">
    <source>
        <dbReference type="Proteomes" id="UP000886595"/>
    </source>
</evidence>
<gene>
    <name evidence="2" type="ORF">Bca52824_080993</name>
</gene>
<dbReference type="Pfam" id="PF13966">
    <property type="entry name" value="zf-RVT"/>
    <property type="match status" value="1"/>
</dbReference>
<organism evidence="2 3">
    <name type="scientific">Brassica carinata</name>
    <name type="common">Ethiopian mustard</name>
    <name type="synonym">Abyssinian cabbage</name>
    <dbReference type="NCBI Taxonomy" id="52824"/>
    <lineage>
        <taxon>Eukaryota</taxon>
        <taxon>Viridiplantae</taxon>
        <taxon>Streptophyta</taxon>
        <taxon>Embryophyta</taxon>
        <taxon>Tracheophyta</taxon>
        <taxon>Spermatophyta</taxon>
        <taxon>Magnoliopsida</taxon>
        <taxon>eudicotyledons</taxon>
        <taxon>Gunneridae</taxon>
        <taxon>Pentapetalae</taxon>
        <taxon>rosids</taxon>
        <taxon>malvids</taxon>
        <taxon>Brassicales</taxon>
        <taxon>Brassicaceae</taxon>
        <taxon>Brassiceae</taxon>
        <taxon>Brassica</taxon>
    </lineage>
</organism>
<feature type="domain" description="Reverse transcriptase zinc-binding" evidence="1">
    <location>
        <begin position="38"/>
        <end position="134"/>
    </location>
</feature>
<sequence length="261" mass="30239">MNYAPQRQKPQFNIVLNTRFNLRSGDSLVWGFSRIGFYDSKSGYKLLESIQELQSPTPQPLPPLEKKLWSDLWKTKTSPKLRHFLWRALSGALAVKERLRSRGINLDTTCPLCGLHQETICHVLLTCDVAKETWDRAQIPLPSAGFSHNSVLLNLYHVLSFSKNQRIGQSKRLRFPWMPWHLWKARNSFCFEQKRFSAATIFSKATEESSIWFKLIQKDQEEKSATRVLDNERAWQKPPMGFVKCNVGCSWSALNIRELLG</sequence>
<evidence type="ECO:0000313" key="2">
    <source>
        <dbReference type="EMBL" id="KAG2250857.1"/>
    </source>
</evidence>
<name>A0A8X7PHK7_BRACI</name>
<dbReference type="OrthoDB" id="1113384at2759"/>
<protein>
    <recommendedName>
        <fullName evidence="1">Reverse transcriptase zinc-binding domain-containing protein</fullName>
    </recommendedName>
</protein>
<dbReference type="Proteomes" id="UP000886595">
    <property type="component" value="Unassembled WGS sequence"/>
</dbReference>